<dbReference type="PROSITE" id="PS50811">
    <property type="entry name" value="WRKY"/>
    <property type="match status" value="1"/>
</dbReference>
<protein>
    <submittedName>
        <fullName evidence="7">Putative WRKY transcription factor 70</fullName>
    </submittedName>
</protein>
<dbReference type="OrthoDB" id="2021064at2759"/>
<dbReference type="Gene3D" id="2.20.25.80">
    <property type="entry name" value="WRKY domain"/>
    <property type="match status" value="1"/>
</dbReference>
<proteinExistence type="predicted"/>
<reference evidence="7 8" key="1">
    <citation type="submission" date="2018-02" db="EMBL/GenBank/DDBJ databases">
        <title>Draft genome of wild Prunus yedoensis var. nudiflora.</title>
        <authorList>
            <person name="Baek S."/>
            <person name="Kim J.-H."/>
            <person name="Choi K."/>
            <person name="Kim G.-B."/>
            <person name="Cho A."/>
            <person name="Jang H."/>
            <person name="Shin C.-H."/>
            <person name="Yu H.-J."/>
            <person name="Mun J.-H."/>
        </authorList>
    </citation>
    <scope>NUCLEOTIDE SEQUENCE [LARGE SCALE GENOMIC DNA]</scope>
    <source>
        <strain evidence="8">cv. Jeju island</strain>
        <tissue evidence="7">Leaf</tissue>
    </source>
</reference>
<evidence type="ECO:0000256" key="1">
    <source>
        <dbReference type="ARBA" id="ARBA00004123"/>
    </source>
</evidence>
<dbReference type="GO" id="GO:0003700">
    <property type="term" value="F:DNA-binding transcription factor activity"/>
    <property type="evidence" value="ECO:0007669"/>
    <property type="project" value="InterPro"/>
</dbReference>
<evidence type="ECO:0000256" key="2">
    <source>
        <dbReference type="ARBA" id="ARBA00023015"/>
    </source>
</evidence>
<dbReference type="PANTHER" id="PTHR31282">
    <property type="entry name" value="WRKY TRANSCRIPTION FACTOR 21-RELATED"/>
    <property type="match status" value="1"/>
</dbReference>
<gene>
    <name evidence="7" type="ORF">Pyn_39028</name>
</gene>
<dbReference type="Pfam" id="PF03106">
    <property type="entry name" value="WRKY"/>
    <property type="match status" value="1"/>
</dbReference>
<dbReference type="Proteomes" id="UP000250321">
    <property type="component" value="Unassembled WGS sequence"/>
</dbReference>
<organism evidence="7 8">
    <name type="scientific">Prunus yedoensis var. nudiflora</name>
    <dbReference type="NCBI Taxonomy" id="2094558"/>
    <lineage>
        <taxon>Eukaryota</taxon>
        <taxon>Viridiplantae</taxon>
        <taxon>Streptophyta</taxon>
        <taxon>Embryophyta</taxon>
        <taxon>Tracheophyta</taxon>
        <taxon>Spermatophyta</taxon>
        <taxon>Magnoliopsida</taxon>
        <taxon>eudicotyledons</taxon>
        <taxon>Gunneridae</taxon>
        <taxon>Pentapetalae</taxon>
        <taxon>rosids</taxon>
        <taxon>fabids</taxon>
        <taxon>Rosales</taxon>
        <taxon>Rosaceae</taxon>
        <taxon>Amygdaloideae</taxon>
        <taxon>Amygdaleae</taxon>
        <taxon>Prunus</taxon>
    </lineage>
</organism>
<evidence type="ECO:0000259" key="6">
    <source>
        <dbReference type="PROSITE" id="PS50811"/>
    </source>
</evidence>
<dbReference type="GO" id="GO:0005634">
    <property type="term" value="C:nucleus"/>
    <property type="evidence" value="ECO:0007669"/>
    <property type="project" value="UniProtKB-SubCell"/>
</dbReference>
<keyword evidence="3" id="KW-0238">DNA-binding</keyword>
<evidence type="ECO:0000313" key="8">
    <source>
        <dbReference type="Proteomes" id="UP000250321"/>
    </source>
</evidence>
<evidence type="ECO:0000313" key="7">
    <source>
        <dbReference type="EMBL" id="PQM37858.1"/>
    </source>
</evidence>
<evidence type="ECO:0000256" key="3">
    <source>
        <dbReference type="ARBA" id="ARBA00023125"/>
    </source>
</evidence>
<evidence type="ECO:0000256" key="4">
    <source>
        <dbReference type="ARBA" id="ARBA00023163"/>
    </source>
</evidence>
<keyword evidence="2" id="KW-0805">Transcription regulation</keyword>
<comment type="subcellular location">
    <subcellularLocation>
        <location evidence="1">Nucleus</location>
    </subcellularLocation>
</comment>
<dbReference type="InterPro" id="IPR003657">
    <property type="entry name" value="WRKY_dom"/>
</dbReference>
<dbReference type="SMART" id="SM00774">
    <property type="entry name" value="WRKY"/>
    <property type="match status" value="1"/>
</dbReference>
<name>A0A314ULN5_PRUYE</name>
<feature type="domain" description="WRKY" evidence="6">
    <location>
        <begin position="126"/>
        <end position="189"/>
    </location>
</feature>
<dbReference type="EMBL" id="PJQY01003386">
    <property type="protein sequence ID" value="PQM37858.1"/>
    <property type="molecule type" value="Genomic_DNA"/>
</dbReference>
<sequence>MEWSWLESVLSSGERVKEELMQGACFGGGGGSAEGLVDKILGSFANALLILNGKESDDQKLVSGDQIQGISSGGGSADSSSWDANHTAAVIKSEDFDEESCKSASTFKDRRGSYKRRKTSHSWTRDTLTLTDDGLGWRKYGQKRILNSKHSRNYYRCTHKFEHSCKATKYVQQIQDHPPMFRTTYHDNHTCRDYLKASELVLDCTSPRESSKFIRFGDTKQDHPFFSSFTSVRKEELVFKEESIIKEEKPPTSDDHVMTSHDNHSWLCDYLVSPDLTTFESSGPPSRFSSTLDEFDHEDVISRLMIGSFDLDEVLQYI</sequence>
<dbReference type="AlphaFoldDB" id="A0A314ULN5"/>
<keyword evidence="4" id="KW-0804">Transcription</keyword>
<dbReference type="STRING" id="2094558.A0A314ULN5"/>
<comment type="caution">
    <text evidence="7">The sequence shown here is derived from an EMBL/GenBank/DDBJ whole genome shotgun (WGS) entry which is preliminary data.</text>
</comment>
<accession>A0A314ULN5</accession>
<evidence type="ECO:0000256" key="5">
    <source>
        <dbReference type="ARBA" id="ARBA00023242"/>
    </source>
</evidence>
<dbReference type="InterPro" id="IPR044810">
    <property type="entry name" value="WRKY_plant"/>
</dbReference>
<dbReference type="GO" id="GO:0043565">
    <property type="term" value="F:sequence-specific DNA binding"/>
    <property type="evidence" value="ECO:0007669"/>
    <property type="project" value="InterPro"/>
</dbReference>
<keyword evidence="8" id="KW-1185">Reference proteome</keyword>
<dbReference type="InterPro" id="IPR036576">
    <property type="entry name" value="WRKY_dom_sf"/>
</dbReference>
<keyword evidence="5" id="KW-0539">Nucleus</keyword>
<dbReference type="SUPFAM" id="SSF118290">
    <property type="entry name" value="WRKY DNA-binding domain"/>
    <property type="match status" value="1"/>
</dbReference>